<accession>A0ABR4Q588</accession>
<gene>
    <name evidence="1" type="ORF">TcWFU_007558</name>
    <name evidence="2" type="ORF">TcWFU_008058</name>
    <name evidence="3" type="ORF">TcWFU_010245</name>
</gene>
<dbReference type="EMBL" id="JAKROA010000012">
    <property type="protein sequence ID" value="KAL5104507.1"/>
    <property type="molecule type" value="Genomic_DNA"/>
</dbReference>
<name>A0ABR4Q588_9CEST</name>
<dbReference type="EMBL" id="JAKROA010000012">
    <property type="protein sequence ID" value="KAL5104517.1"/>
    <property type="molecule type" value="Genomic_DNA"/>
</dbReference>
<organism evidence="3 4">
    <name type="scientific">Taenia crassiceps</name>
    <dbReference type="NCBI Taxonomy" id="6207"/>
    <lineage>
        <taxon>Eukaryota</taxon>
        <taxon>Metazoa</taxon>
        <taxon>Spiralia</taxon>
        <taxon>Lophotrochozoa</taxon>
        <taxon>Platyhelminthes</taxon>
        <taxon>Cestoda</taxon>
        <taxon>Eucestoda</taxon>
        <taxon>Cyclophyllidea</taxon>
        <taxon>Taeniidae</taxon>
        <taxon>Taenia</taxon>
    </lineage>
</organism>
<dbReference type="EMBL" id="JAKROA010000012">
    <property type="protein sequence ID" value="KAL5104558.1"/>
    <property type="molecule type" value="Genomic_DNA"/>
</dbReference>
<evidence type="ECO:0000313" key="1">
    <source>
        <dbReference type="EMBL" id="KAL5104507.1"/>
    </source>
</evidence>
<evidence type="ECO:0000313" key="4">
    <source>
        <dbReference type="Proteomes" id="UP001651158"/>
    </source>
</evidence>
<reference evidence="3" key="2">
    <citation type="submission" date="2024-12" db="EMBL/GenBank/DDBJ databases">
        <authorList>
            <person name="Estrada K."/>
            <person name="Bobes R.J."/>
            <person name="Sanchez-Flores A."/>
            <person name="Laclette J.P."/>
        </authorList>
    </citation>
    <scope>NUCLEOTIDE SEQUENCE</scope>
    <source>
        <strain evidence="3">WFUcys</strain>
        <tissue evidence="3">Peritoneal cavity of infected mice</tissue>
    </source>
</reference>
<proteinExistence type="predicted"/>
<evidence type="ECO:0000313" key="3">
    <source>
        <dbReference type="EMBL" id="KAL5104558.1"/>
    </source>
</evidence>
<dbReference type="Proteomes" id="UP001651158">
    <property type="component" value="Unassembled WGS sequence"/>
</dbReference>
<protein>
    <submittedName>
        <fullName evidence="3">Uncharacterized protein</fullName>
    </submittedName>
</protein>
<reference evidence="3 4" key="1">
    <citation type="journal article" date="2022" name="Front. Cell. Infect. Microbiol.">
        <title>The Genomes of Two Strains of Taenia crassiceps the Animal Model for the Study of Human Cysticercosis.</title>
        <authorList>
            <person name="Bobes R.J."/>
            <person name="Estrada K."/>
            <person name="Rios-Valencia D.G."/>
            <person name="Calderon-Gallegos A."/>
            <person name="de la Torre P."/>
            <person name="Carrero J.C."/>
            <person name="Sanchez-Flores A."/>
            <person name="Laclette J.P."/>
        </authorList>
    </citation>
    <scope>NUCLEOTIDE SEQUENCE [LARGE SCALE GENOMIC DNA]</scope>
    <source>
        <strain evidence="3">WFUcys</strain>
        <tissue evidence="2">Peritoneal cavity of infected mice</tissue>
    </source>
</reference>
<evidence type="ECO:0000313" key="2">
    <source>
        <dbReference type="EMBL" id="KAL5104517.1"/>
    </source>
</evidence>
<sequence>MCFTPCYSIPLPFSSSSSSSTRKLLPPANRIAHELLPTNEQSGCISNMLLLRIWKMNRQLSTCLDEGSTLRDYFFSLFVESQQLEFHLASYIPAFSPASAILKFVPNKAALFVDYSELCCKIDYDAVPTKENGTFLAVLARTMP</sequence>
<comment type="caution">
    <text evidence="3">The sequence shown here is derived from an EMBL/GenBank/DDBJ whole genome shotgun (WGS) entry which is preliminary data.</text>
</comment>
<keyword evidence="4" id="KW-1185">Reference proteome</keyword>